<keyword evidence="3" id="KW-1185">Reference proteome</keyword>
<sequence>MKITQAIITVTILTIASTSFAGSKCSHMMSSQGNSLFAHTAAAPVSAQGSTTATTAAQQAVK</sequence>
<feature type="signal peptide" evidence="1">
    <location>
        <begin position="1"/>
        <end position="21"/>
    </location>
</feature>
<dbReference type="Proteomes" id="UP001152321">
    <property type="component" value="Unassembled WGS sequence"/>
</dbReference>
<protein>
    <submittedName>
        <fullName evidence="2">Uncharacterized protein</fullName>
    </submittedName>
</protein>
<accession>A0ABT6DEX4</accession>
<reference evidence="2" key="1">
    <citation type="submission" date="2022-08" db="EMBL/GenBank/DDBJ databases">
        <title>Novel Bdellovibrio Species Isolated from Svalbard: Designation Bdellovibrio svalbardensis.</title>
        <authorList>
            <person name="Mitchell R.J."/>
            <person name="Choi S.Y."/>
        </authorList>
    </citation>
    <scope>NUCLEOTIDE SEQUENCE</scope>
    <source>
        <strain evidence="2">PAP01</strain>
    </source>
</reference>
<comment type="caution">
    <text evidence="2">The sequence shown here is derived from an EMBL/GenBank/DDBJ whole genome shotgun (WGS) entry which is preliminary data.</text>
</comment>
<proteinExistence type="predicted"/>
<organism evidence="2 3">
    <name type="scientific">Bdellovibrio svalbardensis</name>
    <dbReference type="NCBI Taxonomy" id="2972972"/>
    <lineage>
        <taxon>Bacteria</taxon>
        <taxon>Pseudomonadati</taxon>
        <taxon>Bdellovibrionota</taxon>
        <taxon>Bdellovibrionia</taxon>
        <taxon>Bdellovibrionales</taxon>
        <taxon>Pseudobdellovibrionaceae</taxon>
        <taxon>Bdellovibrio</taxon>
    </lineage>
</organism>
<keyword evidence="1" id="KW-0732">Signal</keyword>
<dbReference type="RefSeq" id="WP_277576320.1">
    <property type="nucleotide sequence ID" value="NZ_JANRMI010000001.1"/>
</dbReference>
<gene>
    <name evidence="2" type="ORF">NWE73_00560</name>
</gene>
<evidence type="ECO:0000313" key="2">
    <source>
        <dbReference type="EMBL" id="MDG0814835.1"/>
    </source>
</evidence>
<feature type="chain" id="PRO_5045447960" evidence="1">
    <location>
        <begin position="22"/>
        <end position="62"/>
    </location>
</feature>
<dbReference type="EMBL" id="JANRMI010000001">
    <property type="protein sequence ID" value="MDG0814835.1"/>
    <property type="molecule type" value="Genomic_DNA"/>
</dbReference>
<name>A0ABT6DEX4_9BACT</name>
<evidence type="ECO:0000313" key="3">
    <source>
        <dbReference type="Proteomes" id="UP001152321"/>
    </source>
</evidence>
<evidence type="ECO:0000256" key="1">
    <source>
        <dbReference type="SAM" id="SignalP"/>
    </source>
</evidence>